<keyword evidence="2" id="KW-1185">Reference proteome</keyword>
<dbReference type="Proteomes" id="UP000036520">
    <property type="component" value="Chromosome"/>
</dbReference>
<dbReference type="AlphaFoldDB" id="A0A0H4PGI0"/>
<dbReference type="SUPFAM" id="SSF53067">
    <property type="entry name" value="Actin-like ATPase domain"/>
    <property type="match status" value="2"/>
</dbReference>
<accession>A0A0H4PGI0</accession>
<sequence>MILIADSGSSKTDWRVITHDNKVHQTRTVGFNPYYQTKEDMILGLKTPELLKWEGIIREVYFYGAGCTSDVNKETVKSAINSIYENAKVFVDHDLMASARATCGHEAGIACILGTGSNSGDYDGDKIIDSRPSPGYLLGDEGGGTYIGKHFLQDFIYDDMPSAIREAFIETYHLSIIDIQDNVYKRPFPNRFMAGFCEFIAKHKSDPYCYGLFYNGFKDFFTRHVMRYKDYQSKPVNFVGSIAYYNNDVLRQIGNDLGIQINTILETPIAGLTLYHQKKI</sequence>
<keyword evidence="1" id="KW-0808">Transferase</keyword>
<protein>
    <submittedName>
        <fullName evidence="1">N-acetylglucosamine kinase</fullName>
    </submittedName>
</protein>
<evidence type="ECO:0000313" key="2">
    <source>
        <dbReference type="Proteomes" id="UP000036520"/>
    </source>
</evidence>
<dbReference type="InterPro" id="IPR039758">
    <property type="entry name" value="NAGK-like"/>
</dbReference>
<organism evidence="1 2">
    <name type="scientific">Cyclobacterium amurskyense</name>
    <dbReference type="NCBI Taxonomy" id="320787"/>
    <lineage>
        <taxon>Bacteria</taxon>
        <taxon>Pseudomonadati</taxon>
        <taxon>Bacteroidota</taxon>
        <taxon>Cytophagia</taxon>
        <taxon>Cytophagales</taxon>
        <taxon>Cyclobacteriaceae</taxon>
        <taxon>Cyclobacterium</taxon>
    </lineage>
</organism>
<dbReference type="STRING" id="320787.CA2015_2730"/>
<dbReference type="PANTHER" id="PTHR12862:SF0">
    <property type="entry name" value="N-ACETYL-D-GLUCOSAMINE KINASE"/>
    <property type="match status" value="1"/>
</dbReference>
<dbReference type="Gene3D" id="3.30.420.40">
    <property type="match status" value="2"/>
</dbReference>
<proteinExistence type="predicted"/>
<dbReference type="PATRIC" id="fig|320787.5.peg.2985"/>
<evidence type="ECO:0000313" key="1">
    <source>
        <dbReference type="EMBL" id="AKP52140.1"/>
    </source>
</evidence>
<dbReference type="InterPro" id="IPR043129">
    <property type="entry name" value="ATPase_NBD"/>
</dbReference>
<keyword evidence="1" id="KW-0418">Kinase</keyword>
<dbReference type="Gene3D" id="1.10.720.160">
    <property type="match status" value="1"/>
</dbReference>
<dbReference type="PANTHER" id="PTHR12862">
    <property type="entry name" value="BADF TYPE ATPASE DOMAIN-CONTAINING PROTEIN"/>
    <property type="match status" value="1"/>
</dbReference>
<dbReference type="GO" id="GO:0045127">
    <property type="term" value="F:N-acetylglucosamine kinase activity"/>
    <property type="evidence" value="ECO:0007669"/>
    <property type="project" value="InterPro"/>
</dbReference>
<dbReference type="EMBL" id="CP012040">
    <property type="protein sequence ID" value="AKP52140.1"/>
    <property type="molecule type" value="Genomic_DNA"/>
</dbReference>
<dbReference type="KEGG" id="camu:CA2015_2730"/>
<name>A0A0H4PGI0_9BACT</name>
<dbReference type="CDD" id="cd24079">
    <property type="entry name" value="ASKHA_NBD_PG1100-like"/>
    <property type="match status" value="1"/>
</dbReference>
<dbReference type="OrthoDB" id="871343at2"/>
<gene>
    <name evidence="1" type="ORF">CA2015_2730</name>
</gene>
<dbReference type="RefSeq" id="WP_048642399.1">
    <property type="nucleotide sequence ID" value="NZ_CAXBGM010000107.1"/>
</dbReference>
<reference evidence="1 2" key="1">
    <citation type="submission" date="2015-07" db="EMBL/GenBank/DDBJ databases">
        <authorList>
            <person name="Kim K.M."/>
        </authorList>
    </citation>
    <scope>NUCLEOTIDE SEQUENCE [LARGE SCALE GENOMIC DNA]</scope>
    <source>
        <strain evidence="1 2">KCTC 12363</strain>
    </source>
</reference>